<dbReference type="AlphaFoldDB" id="A0A3N6SDI1"/>
<accession>A0A3N6SDI1</accession>
<sequence>MVHTFYLRFLQRTFAYSLTHAGIYLPAELNPFIFSEEDLSMSTLKLLLVKNGSNEWHQMWSKLAKHPSNRALPDPSVANNYGEVWQYMETVEKRVLWFKRYIHCFRHRLHPACGRYMTISITASHTFNPDDSDDAFYHQFG</sequence>
<organism evidence="1 2">
    <name type="scientific">Erwinia psidii</name>
    <dbReference type="NCBI Taxonomy" id="69224"/>
    <lineage>
        <taxon>Bacteria</taxon>
        <taxon>Pseudomonadati</taxon>
        <taxon>Pseudomonadota</taxon>
        <taxon>Gammaproteobacteria</taxon>
        <taxon>Enterobacterales</taxon>
        <taxon>Erwiniaceae</taxon>
        <taxon>Erwinia</taxon>
    </lineage>
</organism>
<comment type="caution">
    <text evidence="1">The sequence shown here is derived from an EMBL/GenBank/DDBJ whole genome shotgun (WGS) entry which is preliminary data.</text>
</comment>
<evidence type="ECO:0000313" key="1">
    <source>
        <dbReference type="EMBL" id="RQM37943.1"/>
    </source>
</evidence>
<reference evidence="1 2" key="1">
    <citation type="submission" date="2018-10" db="EMBL/GenBank/DDBJ databases">
        <title>Draft genome sequence for the type isolate of Erwinia psidii, agent causal of bacterial blight in guava (Psidium guajava) and wilt and die-back of Eucalyptus spp.</title>
        <authorList>
            <person name="Hermenegildo P.S."/>
            <person name="Santos S.A."/>
            <person name="Guimaraes L.M.S."/>
            <person name="Vidigal P.M.P."/>
            <person name="Pereira I.C."/>
            <person name="Badel J.L."/>
            <person name="Alfenas-Zerbini P."/>
            <person name="Ferreira M.A.S.V."/>
            <person name="Alfenas A.C."/>
        </authorList>
    </citation>
    <scope>NUCLEOTIDE SEQUENCE [LARGE SCALE GENOMIC DNA]</scope>
    <source>
        <strain evidence="1 2">IBSBF 435</strain>
    </source>
</reference>
<dbReference type="Proteomes" id="UP000279457">
    <property type="component" value="Unassembled WGS sequence"/>
</dbReference>
<keyword evidence="2" id="KW-1185">Reference proteome</keyword>
<name>A0A3N6SDI1_9GAMM</name>
<dbReference type="EMBL" id="RHHM01000008">
    <property type="protein sequence ID" value="RQM37943.1"/>
    <property type="molecule type" value="Genomic_DNA"/>
</dbReference>
<protein>
    <submittedName>
        <fullName evidence="1">Uncharacterized protein</fullName>
    </submittedName>
</protein>
<gene>
    <name evidence="1" type="ORF">EB241_11690</name>
</gene>
<proteinExistence type="predicted"/>
<evidence type="ECO:0000313" key="2">
    <source>
        <dbReference type="Proteomes" id="UP000279457"/>
    </source>
</evidence>